<dbReference type="Proteomes" id="UP000053319">
    <property type="component" value="Unassembled WGS sequence"/>
</dbReference>
<organism evidence="2 3">
    <name type="scientific">Dichomitus squalens (strain LYAD-421)</name>
    <name type="common">Western red white-rot fungus</name>
    <dbReference type="NCBI Taxonomy" id="732165"/>
    <lineage>
        <taxon>Eukaryota</taxon>
        <taxon>Fungi</taxon>
        <taxon>Dikarya</taxon>
        <taxon>Basidiomycota</taxon>
        <taxon>Agaricomycotina</taxon>
        <taxon>Agaricomycetes</taxon>
        <taxon>Polyporales</taxon>
        <taxon>Polyporaceae</taxon>
        <taxon>Dichomitus</taxon>
    </lineage>
</organism>
<dbReference type="GO" id="GO:0008270">
    <property type="term" value="F:zinc ion binding"/>
    <property type="evidence" value="ECO:0007669"/>
    <property type="project" value="InterPro"/>
</dbReference>
<accession>R7SHK0</accession>
<sequence>FVSVLGEQSKVRQRQYKLVAEFVPVTFDPTNGEVWRSIEAGLGLDSNEIIEARWIKPAHRRYQGQRFAHLLVALSSPEAANKVIRAGLVLAGRHVSARKNLVEPIRCAKCHRYNAGHLARDCPQGHDTCGTCARAHRTADCTVKDVEQYRCSNCNERGHASWDRDCPTFLEHLGKMDARHPENCLQFFPTADPDSW</sequence>
<dbReference type="HOGENOM" id="CLU_083074_0_0_1"/>
<evidence type="ECO:0000259" key="1">
    <source>
        <dbReference type="SMART" id="SM00343"/>
    </source>
</evidence>
<dbReference type="InterPro" id="IPR001878">
    <property type="entry name" value="Znf_CCHC"/>
</dbReference>
<name>R7SHK0_DICSQ</name>
<gene>
    <name evidence="2" type="ORF">DICSQDRAFT_15589</name>
</gene>
<dbReference type="OMA" id="WHNIETS"/>
<proteinExistence type="predicted"/>
<feature type="domain" description="CCHC-type" evidence="1">
    <location>
        <begin position="150"/>
        <end position="168"/>
    </location>
</feature>
<protein>
    <recommendedName>
        <fullName evidence="1">CCHC-type domain-containing protein</fullName>
    </recommendedName>
</protein>
<dbReference type="GeneID" id="18837541"/>
<dbReference type="EMBL" id="JH719773">
    <property type="protein sequence ID" value="EJF55343.1"/>
    <property type="molecule type" value="Genomic_DNA"/>
</dbReference>
<dbReference type="SMART" id="SM00343">
    <property type="entry name" value="ZnF_C2HC"/>
    <property type="match status" value="2"/>
</dbReference>
<reference evidence="2 3" key="1">
    <citation type="journal article" date="2012" name="Science">
        <title>The Paleozoic origin of enzymatic lignin decomposition reconstructed from 31 fungal genomes.</title>
        <authorList>
            <person name="Floudas D."/>
            <person name="Binder M."/>
            <person name="Riley R."/>
            <person name="Barry K."/>
            <person name="Blanchette R.A."/>
            <person name="Henrissat B."/>
            <person name="Martinez A.T."/>
            <person name="Otillar R."/>
            <person name="Spatafora J.W."/>
            <person name="Yadav J.S."/>
            <person name="Aerts A."/>
            <person name="Benoit I."/>
            <person name="Boyd A."/>
            <person name="Carlson A."/>
            <person name="Copeland A."/>
            <person name="Coutinho P.M."/>
            <person name="de Vries R.P."/>
            <person name="Ferreira P."/>
            <person name="Findley K."/>
            <person name="Foster B."/>
            <person name="Gaskell J."/>
            <person name="Glotzer D."/>
            <person name="Gorecki P."/>
            <person name="Heitman J."/>
            <person name="Hesse C."/>
            <person name="Hori C."/>
            <person name="Igarashi K."/>
            <person name="Jurgens J.A."/>
            <person name="Kallen N."/>
            <person name="Kersten P."/>
            <person name="Kohler A."/>
            <person name="Kuees U."/>
            <person name="Kumar T.K.A."/>
            <person name="Kuo A."/>
            <person name="LaButti K."/>
            <person name="Larrondo L.F."/>
            <person name="Lindquist E."/>
            <person name="Ling A."/>
            <person name="Lombard V."/>
            <person name="Lucas S."/>
            <person name="Lundell T."/>
            <person name="Martin R."/>
            <person name="McLaughlin D.J."/>
            <person name="Morgenstern I."/>
            <person name="Morin E."/>
            <person name="Murat C."/>
            <person name="Nagy L.G."/>
            <person name="Nolan M."/>
            <person name="Ohm R.A."/>
            <person name="Patyshakuliyeva A."/>
            <person name="Rokas A."/>
            <person name="Ruiz-Duenas F.J."/>
            <person name="Sabat G."/>
            <person name="Salamov A."/>
            <person name="Samejima M."/>
            <person name="Schmutz J."/>
            <person name="Slot J.C."/>
            <person name="St John F."/>
            <person name="Stenlid J."/>
            <person name="Sun H."/>
            <person name="Sun S."/>
            <person name="Syed K."/>
            <person name="Tsang A."/>
            <person name="Wiebenga A."/>
            <person name="Young D."/>
            <person name="Pisabarro A."/>
            <person name="Eastwood D.C."/>
            <person name="Martin F."/>
            <person name="Cullen D."/>
            <person name="Grigoriev I.V."/>
            <person name="Hibbett D.S."/>
        </authorList>
    </citation>
    <scope>NUCLEOTIDE SEQUENCE [LARGE SCALE GENOMIC DNA]</scope>
    <source>
        <strain evidence="2 3">LYAD-421 SS1</strain>
    </source>
</reference>
<dbReference type="KEGG" id="dsq:DICSQDRAFT_15589"/>
<dbReference type="OrthoDB" id="4230923at2759"/>
<dbReference type="GO" id="GO:0003676">
    <property type="term" value="F:nucleic acid binding"/>
    <property type="evidence" value="ECO:0007669"/>
    <property type="project" value="InterPro"/>
</dbReference>
<feature type="non-terminal residue" evidence="2">
    <location>
        <position position="196"/>
    </location>
</feature>
<evidence type="ECO:0000313" key="2">
    <source>
        <dbReference type="EMBL" id="EJF55343.1"/>
    </source>
</evidence>
<evidence type="ECO:0000313" key="3">
    <source>
        <dbReference type="Proteomes" id="UP000053319"/>
    </source>
</evidence>
<dbReference type="AlphaFoldDB" id="R7SHK0"/>
<feature type="non-terminal residue" evidence="2">
    <location>
        <position position="1"/>
    </location>
</feature>
<feature type="domain" description="CCHC-type" evidence="1">
    <location>
        <begin position="106"/>
        <end position="124"/>
    </location>
</feature>
<dbReference type="RefSeq" id="XP_007371919.1">
    <property type="nucleotide sequence ID" value="XM_007371857.1"/>
</dbReference>